<comment type="caution">
    <text evidence="1">The sequence shown here is derived from an EMBL/GenBank/DDBJ whole genome shotgun (WGS) entry which is preliminary data.</text>
</comment>
<name>A0ABD6EA68_9BILA</name>
<evidence type="ECO:0000313" key="2">
    <source>
        <dbReference type="Proteomes" id="UP001608902"/>
    </source>
</evidence>
<proteinExistence type="predicted"/>
<protein>
    <submittedName>
        <fullName evidence="1">Uncharacterized protein</fullName>
    </submittedName>
</protein>
<dbReference type="Proteomes" id="UP001608902">
    <property type="component" value="Unassembled WGS sequence"/>
</dbReference>
<dbReference type="AlphaFoldDB" id="A0ABD6EA68"/>
<keyword evidence="2" id="KW-1185">Reference proteome</keyword>
<evidence type="ECO:0000313" key="1">
    <source>
        <dbReference type="EMBL" id="MFH4976096.1"/>
    </source>
</evidence>
<accession>A0ABD6EA68</accession>
<dbReference type="EMBL" id="JBGFUD010001311">
    <property type="protein sequence ID" value="MFH4976096.1"/>
    <property type="molecule type" value="Genomic_DNA"/>
</dbReference>
<reference evidence="1 2" key="1">
    <citation type="submission" date="2024-08" db="EMBL/GenBank/DDBJ databases">
        <title>Gnathostoma spinigerum genome.</title>
        <authorList>
            <person name="Gonzalez-Bertolin B."/>
            <person name="Monzon S."/>
            <person name="Zaballos A."/>
            <person name="Jimenez P."/>
            <person name="Dekumyoy P."/>
            <person name="Varona S."/>
            <person name="Cuesta I."/>
            <person name="Sumanam S."/>
            <person name="Adisakwattana P."/>
            <person name="Gasser R.B."/>
            <person name="Hernandez-Gonzalez A."/>
            <person name="Young N.D."/>
            <person name="Perteguer M.J."/>
        </authorList>
    </citation>
    <scope>NUCLEOTIDE SEQUENCE [LARGE SCALE GENOMIC DNA]</scope>
    <source>
        <strain evidence="1">AL3</strain>
        <tissue evidence="1">Liver</tissue>
    </source>
</reference>
<sequence>MRRNSHSVVFHIYLSHLRSINLLAISEGSGTRNQEKNAVLTSSLIYRSAERASNFRARTSIKRVLSRVIDIHTLITHAKHAYDDDSMMPIDAYKR</sequence>
<gene>
    <name evidence="1" type="ORF">AB6A40_002805</name>
</gene>
<organism evidence="1 2">
    <name type="scientific">Gnathostoma spinigerum</name>
    <dbReference type="NCBI Taxonomy" id="75299"/>
    <lineage>
        <taxon>Eukaryota</taxon>
        <taxon>Metazoa</taxon>
        <taxon>Ecdysozoa</taxon>
        <taxon>Nematoda</taxon>
        <taxon>Chromadorea</taxon>
        <taxon>Rhabditida</taxon>
        <taxon>Spirurina</taxon>
        <taxon>Gnathostomatomorpha</taxon>
        <taxon>Gnathostomatoidea</taxon>
        <taxon>Gnathostomatidae</taxon>
        <taxon>Gnathostoma</taxon>
    </lineage>
</organism>